<keyword evidence="3" id="KW-1185">Reference proteome</keyword>
<gene>
    <name evidence="2" type="ORF">EY643_15670</name>
</gene>
<dbReference type="Proteomes" id="UP000326287">
    <property type="component" value="Chromosome"/>
</dbReference>
<feature type="region of interest" description="Disordered" evidence="1">
    <location>
        <begin position="419"/>
        <end position="442"/>
    </location>
</feature>
<evidence type="ECO:0000313" key="2">
    <source>
        <dbReference type="EMBL" id="QFU76972.1"/>
    </source>
</evidence>
<evidence type="ECO:0000313" key="3">
    <source>
        <dbReference type="Proteomes" id="UP000326287"/>
    </source>
</evidence>
<proteinExistence type="predicted"/>
<dbReference type="KEGG" id="halc:EY643_15670"/>
<reference evidence="2 3" key="1">
    <citation type="submission" date="2019-02" db="EMBL/GenBank/DDBJ databases">
        <authorList>
            <person name="Li S.-H."/>
        </authorList>
    </citation>
    <scope>NUCLEOTIDE SEQUENCE [LARGE SCALE GENOMIC DNA]</scope>
    <source>
        <strain evidence="2 3">IMCC14385</strain>
    </source>
</reference>
<dbReference type="EMBL" id="CP036422">
    <property type="protein sequence ID" value="QFU76972.1"/>
    <property type="molecule type" value="Genomic_DNA"/>
</dbReference>
<accession>A0A5P9NMJ2</accession>
<dbReference type="AlphaFoldDB" id="A0A5P9NMJ2"/>
<sequence>MTRSFAVPEQSNMQQPALEWDELLGYLREIEDFNKPPLDALLAQTEVVGDPSMPKPAECAVLRWIDRIFQEWEQSFPLEWELTYKLRALKPAMAIASLSEEPFFRPGQHPLHQMMDAIHDVAIGWQGDLGRAGQPVIALVDSAISDVRACLDQSGDVRGIADRVIADAARIHARAKKMTERTVAAEQGRLRAARAKTIAADVINEQLQRYPAPAAMNSLLHGPWYESAQLTYLKFGDKSAQWRDFSDTTGQLLQAMQPTSELGDEEREQRQKLATILPAELRRLLLSIQHESDLLQQETTAFEYLLQRVAQNQPLELSYLLPIASGTTSAPAPADAAGANVGQWYEVCQDSDVLRLQVAMLEAGEVLLCNTSGARALSMPLAEFTTKIRSGDAQPLATGATFSRAAAAAAGVDSDEALAKLSAPSTSQSASSSAPAPADGDSVPDLPIGTWLGFHDTDPPMLAKLALHDKVQSLLIFVNRQGIELRRLREDEYLALIQAGQVDIMEARNNFREQVERARTQMQQDQGPEGL</sequence>
<dbReference type="OrthoDB" id="5727471at2"/>
<organism evidence="2 3">
    <name type="scientific">Halioglobus maricola</name>
    <dbReference type="NCBI Taxonomy" id="2601894"/>
    <lineage>
        <taxon>Bacteria</taxon>
        <taxon>Pseudomonadati</taxon>
        <taxon>Pseudomonadota</taxon>
        <taxon>Gammaproteobacteria</taxon>
        <taxon>Cellvibrionales</taxon>
        <taxon>Halieaceae</taxon>
        <taxon>Halioglobus</taxon>
    </lineage>
</organism>
<name>A0A5P9NMJ2_9GAMM</name>
<protein>
    <submittedName>
        <fullName evidence="2">DUF1631 family protein</fullName>
    </submittedName>
</protein>
<dbReference type="Pfam" id="PF07793">
    <property type="entry name" value="DUF1631"/>
    <property type="match status" value="1"/>
</dbReference>
<dbReference type="InterPro" id="IPR012434">
    <property type="entry name" value="DUF1631"/>
</dbReference>
<dbReference type="RefSeq" id="WP_153240114.1">
    <property type="nucleotide sequence ID" value="NZ_CP036422.1"/>
</dbReference>
<evidence type="ECO:0000256" key="1">
    <source>
        <dbReference type="SAM" id="MobiDB-lite"/>
    </source>
</evidence>
<feature type="compositionally biased region" description="Low complexity" evidence="1">
    <location>
        <begin position="422"/>
        <end position="438"/>
    </location>
</feature>